<protein>
    <submittedName>
        <fullName evidence="1">Uncharacterized protein</fullName>
    </submittedName>
</protein>
<proteinExistence type="predicted"/>
<reference evidence="1" key="1">
    <citation type="journal article" date="2018" name="Genome Biol.">
        <title>SKESA: strategic k-mer extension for scrupulous assemblies.</title>
        <authorList>
            <person name="Souvorov A."/>
            <person name="Agarwala R."/>
            <person name="Lipman D.J."/>
        </authorList>
    </citation>
    <scope>NUCLEOTIDE SEQUENCE</scope>
    <source>
        <strain evidence="1">12-6852</strain>
    </source>
</reference>
<organism evidence="1">
    <name type="scientific">Salmonella enterica subsp. houtenae serovar 18:z36,z38:-</name>
    <dbReference type="NCBI Taxonomy" id="2577510"/>
    <lineage>
        <taxon>Bacteria</taxon>
        <taxon>Pseudomonadati</taxon>
        <taxon>Pseudomonadota</taxon>
        <taxon>Gammaproteobacteria</taxon>
        <taxon>Enterobacterales</taxon>
        <taxon>Enterobacteriaceae</taxon>
        <taxon>Salmonella</taxon>
    </lineage>
</organism>
<dbReference type="AlphaFoldDB" id="A0A729KBX8"/>
<sequence length="214" mass="24230">MFSHFNHSLFTSRNLTDADILTLADCSVVTFPGSTDVLSLVSQVDDNSATLVGLYQQVIQASQVFTHQGENAYYQQCHNQLRDNLLRHAEMLKLHTLFSGAWDIADELYEIEMLLTNRLAWRREAFRQTPKYLWWRDAACHTLTQKDADGEPLPADIATLLVKEARAIAAENTPSALLATPDKWLRYSIWWATPLEALMRSVLTAITVQGNNHA</sequence>
<comment type="caution">
    <text evidence="1">The sequence shown here is derived from an EMBL/GenBank/DDBJ whole genome shotgun (WGS) entry which is preliminary data.</text>
</comment>
<reference evidence="1" key="2">
    <citation type="submission" date="2018-07" db="EMBL/GenBank/DDBJ databases">
        <authorList>
            <consortium name="NCBI Pathogen Detection Project"/>
        </authorList>
    </citation>
    <scope>NUCLEOTIDE SEQUENCE</scope>
    <source>
        <strain evidence="1">12-6852</strain>
    </source>
</reference>
<gene>
    <name evidence="1" type="ORF">G3430_003030</name>
</gene>
<dbReference type="EMBL" id="DAAROR010000024">
    <property type="protein sequence ID" value="HAE3260746.1"/>
    <property type="molecule type" value="Genomic_DNA"/>
</dbReference>
<evidence type="ECO:0000313" key="1">
    <source>
        <dbReference type="EMBL" id="HAE3260746.1"/>
    </source>
</evidence>
<accession>A0A729KBX8</accession>
<name>A0A729KBX8_SALHO</name>